<dbReference type="PANTHER" id="PTHR35525:SF3">
    <property type="entry name" value="BLL6575 PROTEIN"/>
    <property type="match status" value="1"/>
</dbReference>
<dbReference type="AlphaFoldDB" id="A0A2J7YR71"/>
<evidence type="ECO:0000313" key="3">
    <source>
        <dbReference type="EMBL" id="PNG90522.1"/>
    </source>
</evidence>
<feature type="domain" description="Zinc finger CGNR" evidence="2">
    <location>
        <begin position="136"/>
        <end position="179"/>
    </location>
</feature>
<evidence type="ECO:0000259" key="2">
    <source>
        <dbReference type="Pfam" id="PF11706"/>
    </source>
</evidence>
<dbReference type="Pfam" id="PF11706">
    <property type="entry name" value="zf-CGNR"/>
    <property type="match status" value="1"/>
</dbReference>
<accession>A0A2J7YR71</accession>
<protein>
    <recommendedName>
        <fullName evidence="2">Zinc finger CGNR domain-containing protein</fullName>
    </recommendedName>
</protein>
<evidence type="ECO:0000256" key="1">
    <source>
        <dbReference type="SAM" id="MobiDB-lite"/>
    </source>
</evidence>
<evidence type="ECO:0000313" key="4">
    <source>
        <dbReference type="Proteomes" id="UP000236520"/>
    </source>
</evidence>
<reference evidence="3 4" key="1">
    <citation type="submission" date="2015-09" db="EMBL/GenBank/DDBJ databases">
        <title>Genome sequence, genome mining and natural product profiling of a biocontrol bacterium Streptomyces malaysiensis F913.</title>
        <authorList>
            <person name="Xu Y."/>
            <person name="Wei J."/>
            <person name="Xie J."/>
            <person name="Li T."/>
            <person name="Zhou Z."/>
        </authorList>
    </citation>
    <scope>NUCLEOTIDE SEQUENCE [LARGE SCALE GENOMIC DNA]</scope>
    <source>
        <strain evidence="3 4">F913</strain>
    </source>
</reference>
<dbReference type="SUPFAM" id="SSF160904">
    <property type="entry name" value="Jann2411-like"/>
    <property type="match status" value="1"/>
</dbReference>
<gene>
    <name evidence="3" type="ORF">SMF913_25987</name>
</gene>
<keyword evidence="4" id="KW-1185">Reference proteome</keyword>
<dbReference type="Gene3D" id="1.10.3300.10">
    <property type="entry name" value="Jann2411-like domain"/>
    <property type="match status" value="1"/>
</dbReference>
<dbReference type="Pfam" id="PF07336">
    <property type="entry name" value="ABATE"/>
    <property type="match status" value="1"/>
</dbReference>
<proteinExistence type="predicted"/>
<feature type="compositionally biased region" description="Basic and acidic residues" evidence="1">
    <location>
        <begin position="181"/>
        <end position="191"/>
    </location>
</feature>
<comment type="caution">
    <text evidence="3">The sequence shown here is derived from an EMBL/GenBank/DDBJ whole genome shotgun (WGS) entry which is preliminary data.</text>
</comment>
<dbReference type="InterPro" id="IPR010852">
    <property type="entry name" value="ABATE"/>
</dbReference>
<dbReference type="InterPro" id="IPR023286">
    <property type="entry name" value="ABATE_dom_sf"/>
</dbReference>
<dbReference type="Proteomes" id="UP000236520">
    <property type="component" value="Unassembled WGS sequence"/>
</dbReference>
<dbReference type="PANTHER" id="PTHR35525">
    <property type="entry name" value="BLL6575 PROTEIN"/>
    <property type="match status" value="1"/>
</dbReference>
<dbReference type="EMBL" id="LJIW01000002">
    <property type="protein sequence ID" value="PNG90522.1"/>
    <property type="molecule type" value="Genomic_DNA"/>
</dbReference>
<dbReference type="InterPro" id="IPR021005">
    <property type="entry name" value="Znf_CGNR"/>
</dbReference>
<sequence length="191" mass="20861">MVSVRGLNAFVKEEQGMVEGEELLLAVVNSAPVIGGRPTDALEPAEEASRWLRGLGGCGTAAEREAVRDVRDALHRLIRGTSTDLDALNAVLGQARLRPMATSEGLEWQLEAASDHELAVRVVLAWSAVRDELPGRLRPCANEECNLFLVDHSRPGTARWCSMATCGNRMKARTHARRRRTGETAPRDNPS</sequence>
<dbReference type="RefSeq" id="WP_214609350.1">
    <property type="nucleotide sequence ID" value="NZ_LJIW01000002.1"/>
</dbReference>
<organism evidence="3 4">
    <name type="scientific">Streptomyces malaysiensis</name>
    <dbReference type="NCBI Taxonomy" id="92644"/>
    <lineage>
        <taxon>Bacteria</taxon>
        <taxon>Bacillati</taxon>
        <taxon>Actinomycetota</taxon>
        <taxon>Actinomycetes</taxon>
        <taxon>Kitasatosporales</taxon>
        <taxon>Streptomycetaceae</taxon>
        <taxon>Streptomyces</taxon>
        <taxon>Streptomyces violaceusniger group</taxon>
    </lineage>
</organism>
<name>A0A2J7YR71_STRMQ</name>
<feature type="region of interest" description="Disordered" evidence="1">
    <location>
        <begin position="172"/>
        <end position="191"/>
    </location>
</feature>